<dbReference type="RefSeq" id="WP_204949560.1">
    <property type="nucleotide sequence ID" value="NZ_BSFF01000001.1"/>
</dbReference>
<evidence type="ECO:0000313" key="1">
    <source>
        <dbReference type="EMBL" id="GLK54206.1"/>
    </source>
</evidence>
<comment type="caution">
    <text evidence="1">The sequence shown here is derived from an EMBL/GenBank/DDBJ whole genome shotgun (WGS) entry which is preliminary data.</text>
</comment>
<dbReference type="Proteomes" id="UP001143400">
    <property type="component" value="Unassembled WGS sequence"/>
</dbReference>
<reference evidence="2 3" key="2">
    <citation type="submission" date="2021-01" db="EMBL/GenBank/DDBJ databases">
        <title>Genomic Encyclopedia of Type Strains, Phase IV (KMG-IV): sequencing the most valuable type-strain genomes for metagenomic binning, comparative biology and taxonomic classification.</title>
        <authorList>
            <person name="Goeker M."/>
        </authorList>
    </citation>
    <scope>NUCLEOTIDE SEQUENCE [LARGE SCALE GENOMIC DNA]</scope>
    <source>
        <strain evidence="2 3">DSM 6130</strain>
    </source>
</reference>
<dbReference type="GO" id="GO:0005886">
    <property type="term" value="C:plasma membrane"/>
    <property type="evidence" value="ECO:0007669"/>
    <property type="project" value="InterPro"/>
</dbReference>
<dbReference type="InterPro" id="IPR010664">
    <property type="entry name" value="LipoPS_assembly_LptC-rel"/>
</dbReference>
<dbReference type="GO" id="GO:0015221">
    <property type="term" value="F:lipopolysaccharide transmembrane transporter activity"/>
    <property type="evidence" value="ECO:0007669"/>
    <property type="project" value="InterPro"/>
</dbReference>
<evidence type="ECO:0000313" key="3">
    <source>
        <dbReference type="Proteomes" id="UP000758856"/>
    </source>
</evidence>
<reference evidence="1" key="1">
    <citation type="journal article" date="2014" name="Int. J. Syst. Evol. Microbiol.">
        <title>Complete genome sequence of Corynebacterium casei LMG S-19264T (=DSM 44701T), isolated from a smear-ripened cheese.</title>
        <authorList>
            <consortium name="US DOE Joint Genome Institute (JGI-PGF)"/>
            <person name="Walter F."/>
            <person name="Albersmeier A."/>
            <person name="Kalinowski J."/>
            <person name="Ruckert C."/>
        </authorList>
    </citation>
    <scope>NUCLEOTIDE SEQUENCE</scope>
    <source>
        <strain evidence="1">VKM B-1606</strain>
    </source>
</reference>
<dbReference type="Pfam" id="PF06835">
    <property type="entry name" value="LptC"/>
    <property type="match status" value="1"/>
</dbReference>
<dbReference type="EMBL" id="JAFBCY010000002">
    <property type="protein sequence ID" value="MBM7851149.1"/>
    <property type="molecule type" value="Genomic_DNA"/>
</dbReference>
<dbReference type="Proteomes" id="UP000758856">
    <property type="component" value="Unassembled WGS sequence"/>
</dbReference>
<name>A0A9W6MQP9_9HYPH</name>
<protein>
    <submittedName>
        <fullName evidence="2">Lipopolysaccharide export system protein LptC</fullName>
    </submittedName>
</protein>
<dbReference type="AlphaFoldDB" id="A0A9W6MQP9"/>
<dbReference type="InterPro" id="IPR026265">
    <property type="entry name" value="LptC"/>
</dbReference>
<reference evidence="1" key="3">
    <citation type="submission" date="2023-01" db="EMBL/GenBank/DDBJ databases">
        <authorList>
            <person name="Sun Q."/>
            <person name="Evtushenko L."/>
        </authorList>
    </citation>
    <scope>NUCLEOTIDE SEQUENCE</scope>
    <source>
        <strain evidence="1">VKM B-1606</strain>
    </source>
</reference>
<sequence length="231" mass="24292">MLRSSPIIALAAAGGVPAEAFRRAERHSRLVRRLRIATPTLAAALVVAVGAAAVLEPLSDEVHVDVAGIDVGGSTVAMDAPRLRGFNGQDRAYDVTARTARQTIASPNRIELDGLGARIEMTDQGWATLTSSVGVYDATTQVLDLTKSVRAISDKGDDATFDSARAELKTGRIVSDQPVTIKMGGSLLTADRMEILHSGDSMRFSGRVKLTLRRGAPAADAALPTNPPPTP</sequence>
<keyword evidence="3" id="KW-1185">Reference proteome</keyword>
<evidence type="ECO:0000313" key="4">
    <source>
        <dbReference type="Proteomes" id="UP001143400"/>
    </source>
</evidence>
<dbReference type="NCBIfam" id="TIGR04409">
    <property type="entry name" value="LptC_YrbK"/>
    <property type="match status" value="1"/>
</dbReference>
<gene>
    <name evidence="1" type="ORF">GCM10008170_02250</name>
    <name evidence="2" type="ORF">JOD31_001374</name>
</gene>
<dbReference type="Gene3D" id="2.60.450.10">
    <property type="entry name" value="Lipopolysaccharide (LPS) transport protein A like domain"/>
    <property type="match status" value="1"/>
</dbReference>
<accession>A0A9W6MQP9</accession>
<organism evidence="1 4">
    <name type="scientific">Methylopila capsulata</name>
    <dbReference type="NCBI Taxonomy" id="61654"/>
    <lineage>
        <taxon>Bacteria</taxon>
        <taxon>Pseudomonadati</taxon>
        <taxon>Pseudomonadota</taxon>
        <taxon>Alphaproteobacteria</taxon>
        <taxon>Hyphomicrobiales</taxon>
        <taxon>Methylopilaceae</taxon>
        <taxon>Methylopila</taxon>
    </lineage>
</organism>
<dbReference type="EMBL" id="BSFF01000001">
    <property type="protein sequence ID" value="GLK54206.1"/>
    <property type="molecule type" value="Genomic_DNA"/>
</dbReference>
<proteinExistence type="predicted"/>
<evidence type="ECO:0000313" key="2">
    <source>
        <dbReference type="EMBL" id="MBM7851149.1"/>
    </source>
</evidence>